<evidence type="ECO:0000313" key="2">
    <source>
        <dbReference type="EMBL" id="EGA68365.1"/>
    </source>
</evidence>
<name>E8MC60_PHOS4</name>
<dbReference type="Gene3D" id="3.40.50.720">
    <property type="entry name" value="NAD(P)-binding Rossmann-like Domain"/>
    <property type="match status" value="1"/>
</dbReference>
<dbReference type="EMBL" id="AEVT01000107">
    <property type="protein sequence ID" value="EGA68365.1"/>
    <property type="molecule type" value="Genomic_DNA"/>
</dbReference>
<dbReference type="GeneID" id="95571130"/>
<sequence length="290" mass="32275">MKTLPRVLVAGSTGYLGGYIVKQLLAQRAEFKALARNNTKLLALGLEESQIIQAQVTHPDELADIFEGVDVVISCLGITRQRDGLGYVDVDYQANLNLLKEAERAGVSKFIYISAYKAQTYPQVRLLNAKERFARRLLQSTRLTPCVIRPNGFFSDISEVFNMAQSGRVFTFGRGDNLLNPIHGSDLARFCIDAIERKETELAVGGPDVLSVNDIVSLAFEAQGKAIRNTHIPDVWRLLALGVARRLPERWVGPAEFFLTMLGQDSVAPVYGEQRLSDYFAQLNQSLTQR</sequence>
<dbReference type="Pfam" id="PF13460">
    <property type="entry name" value="NAD_binding_10"/>
    <property type="match status" value="1"/>
</dbReference>
<comment type="caution">
    <text evidence="2">The sequence shown here is derived from an EMBL/GenBank/DDBJ whole genome shotgun (WGS) entry which is preliminary data.</text>
</comment>
<dbReference type="AlphaFoldDB" id="E8MC60"/>
<organism evidence="2 3">
    <name type="scientific">Vibrio sinaloensis DSM 21326</name>
    <dbReference type="NCBI Taxonomy" id="945550"/>
    <lineage>
        <taxon>Bacteria</taxon>
        <taxon>Pseudomonadati</taxon>
        <taxon>Pseudomonadota</taxon>
        <taxon>Gammaproteobacteria</taxon>
        <taxon>Vibrionales</taxon>
        <taxon>Vibrionaceae</taxon>
        <taxon>Vibrio</taxon>
        <taxon>Vibrio oreintalis group</taxon>
    </lineage>
</organism>
<reference evidence="2 3" key="1">
    <citation type="journal article" date="2012" name="Int. J. Syst. Evol. Microbiol.">
        <title>Vibrio caribbeanicus sp. nov., isolated from the marine sponge Scleritoderma cyanea.</title>
        <authorList>
            <person name="Hoffmann M."/>
            <person name="Monday S.R."/>
            <person name="Allard M.W."/>
            <person name="Strain E.A."/>
            <person name="Whittaker P."/>
            <person name="Naum M."/>
            <person name="McCarthy P.J."/>
            <person name="Lopez J.V."/>
            <person name="Fischer M."/>
            <person name="Brown E.W."/>
        </authorList>
    </citation>
    <scope>NUCLEOTIDE SEQUENCE [LARGE SCALE GENOMIC DNA]</scope>
    <source>
        <strain evidence="3">DSMZ 21326</strain>
    </source>
</reference>
<dbReference type="InterPro" id="IPR036291">
    <property type="entry name" value="NAD(P)-bd_dom_sf"/>
</dbReference>
<evidence type="ECO:0000259" key="1">
    <source>
        <dbReference type="Pfam" id="PF13460"/>
    </source>
</evidence>
<protein>
    <recommendedName>
        <fullName evidence="1">NAD(P)-binding domain-containing protein</fullName>
    </recommendedName>
</protein>
<dbReference type="RefSeq" id="WP_008080755.1">
    <property type="nucleotide sequence ID" value="NZ_AEVT01000107.1"/>
</dbReference>
<dbReference type="Proteomes" id="UP000006228">
    <property type="component" value="Unassembled WGS sequence"/>
</dbReference>
<dbReference type="InterPro" id="IPR016040">
    <property type="entry name" value="NAD(P)-bd_dom"/>
</dbReference>
<dbReference type="CDD" id="cd05243">
    <property type="entry name" value="SDR_a5"/>
    <property type="match status" value="1"/>
</dbReference>
<dbReference type="eggNOG" id="COG0702">
    <property type="taxonomic scope" value="Bacteria"/>
</dbReference>
<feature type="domain" description="NAD(P)-binding" evidence="1">
    <location>
        <begin position="11"/>
        <end position="196"/>
    </location>
</feature>
<dbReference type="SUPFAM" id="SSF51735">
    <property type="entry name" value="NAD(P)-binding Rossmann-fold domains"/>
    <property type="match status" value="1"/>
</dbReference>
<proteinExistence type="predicted"/>
<dbReference type="PANTHER" id="PTHR15020:SF50">
    <property type="entry name" value="UPF0659 PROTEIN YMR090W"/>
    <property type="match status" value="1"/>
</dbReference>
<dbReference type="PANTHER" id="PTHR15020">
    <property type="entry name" value="FLAVIN REDUCTASE-RELATED"/>
    <property type="match status" value="1"/>
</dbReference>
<accession>E8MC60</accession>
<dbReference type="OrthoDB" id="9776313at2"/>
<evidence type="ECO:0000313" key="3">
    <source>
        <dbReference type="Proteomes" id="UP000006228"/>
    </source>
</evidence>
<gene>
    <name evidence="2" type="ORF">VISI1226_08799</name>
</gene>